<feature type="transmembrane region" description="Helical" evidence="5">
    <location>
        <begin position="62"/>
        <end position="80"/>
    </location>
</feature>
<evidence type="ECO:0000256" key="2">
    <source>
        <dbReference type="ARBA" id="ARBA00022692"/>
    </source>
</evidence>
<proteinExistence type="predicted"/>
<gene>
    <name evidence="6" type="ORF">DJ021_16640</name>
</gene>
<dbReference type="EMBL" id="QFYP01000001">
    <property type="protein sequence ID" value="RAK61312.1"/>
    <property type="molecule type" value="Genomic_DNA"/>
</dbReference>
<accession>A0A328B1I6</accession>
<comment type="caution">
    <text evidence="6">The sequence shown here is derived from an EMBL/GenBank/DDBJ whole genome shotgun (WGS) entry which is preliminary data.</text>
</comment>
<dbReference type="OrthoDB" id="7743618at2"/>
<evidence type="ECO:0000256" key="1">
    <source>
        <dbReference type="ARBA" id="ARBA00004370"/>
    </source>
</evidence>
<keyword evidence="2 5" id="KW-0812">Transmembrane</keyword>
<comment type="subcellular location">
    <subcellularLocation>
        <location evidence="1">Membrane</location>
    </subcellularLocation>
</comment>
<evidence type="ECO:0000256" key="3">
    <source>
        <dbReference type="ARBA" id="ARBA00022989"/>
    </source>
</evidence>
<keyword evidence="3 5" id="KW-1133">Transmembrane helix</keyword>
<feature type="transmembrane region" description="Helical" evidence="5">
    <location>
        <begin position="113"/>
        <end position="131"/>
    </location>
</feature>
<dbReference type="PANTHER" id="PTHR35371">
    <property type="entry name" value="INNER MEMBRANE PROTEIN"/>
    <property type="match status" value="1"/>
</dbReference>
<dbReference type="Proteomes" id="UP000249842">
    <property type="component" value="Unassembled WGS sequence"/>
</dbReference>
<dbReference type="PANTHER" id="PTHR35371:SF1">
    <property type="entry name" value="BLR7753 PROTEIN"/>
    <property type="match status" value="1"/>
</dbReference>
<dbReference type="InterPro" id="IPR023352">
    <property type="entry name" value="MAPEG-like_dom_sf"/>
</dbReference>
<dbReference type="Gene3D" id="1.20.120.550">
    <property type="entry name" value="Membrane associated eicosanoid/glutathione metabolism-like domain"/>
    <property type="match status" value="1"/>
</dbReference>
<evidence type="ECO:0000256" key="4">
    <source>
        <dbReference type="ARBA" id="ARBA00023136"/>
    </source>
</evidence>
<evidence type="ECO:0000313" key="6">
    <source>
        <dbReference type="EMBL" id="RAK61312.1"/>
    </source>
</evidence>
<dbReference type="GO" id="GO:0016020">
    <property type="term" value="C:membrane"/>
    <property type="evidence" value="ECO:0007669"/>
    <property type="project" value="UniProtKB-SubCell"/>
</dbReference>
<dbReference type="RefSeq" id="WP_111458604.1">
    <property type="nucleotide sequence ID" value="NZ_QFYP01000001.1"/>
</dbReference>
<protein>
    <recommendedName>
        <fullName evidence="8">MAPEG family protein</fullName>
    </recommendedName>
</protein>
<evidence type="ECO:0000313" key="7">
    <source>
        <dbReference type="Proteomes" id="UP000249842"/>
    </source>
</evidence>
<organism evidence="6 7">
    <name type="scientific">Phenylobacterium hankyongense</name>
    <dbReference type="NCBI Taxonomy" id="1813876"/>
    <lineage>
        <taxon>Bacteria</taxon>
        <taxon>Pseudomonadati</taxon>
        <taxon>Pseudomonadota</taxon>
        <taxon>Alphaproteobacteria</taxon>
        <taxon>Caulobacterales</taxon>
        <taxon>Caulobacteraceae</taxon>
        <taxon>Phenylobacterium</taxon>
    </lineage>
</organism>
<evidence type="ECO:0000256" key="5">
    <source>
        <dbReference type="SAM" id="Phobius"/>
    </source>
</evidence>
<keyword evidence="4 5" id="KW-0472">Membrane</keyword>
<name>A0A328B1I6_9CAUL</name>
<dbReference type="AlphaFoldDB" id="A0A328B1I6"/>
<keyword evidence="7" id="KW-1185">Reference proteome</keyword>
<sequence>MVRTAPELQLLGFAILIGIVQLAWAAVAARRQQNLAWARGPRDEPMPISGTAARLDRAFRNFMETFPLFAAAVVAADLLGKLGPLTLWGCGLYVAARALYVPLYATGVPTVRTLVWLVSLVGLLMVVVAIFL</sequence>
<dbReference type="Pfam" id="PF01124">
    <property type="entry name" value="MAPEG"/>
    <property type="match status" value="1"/>
</dbReference>
<dbReference type="SUPFAM" id="SSF161084">
    <property type="entry name" value="MAPEG domain-like"/>
    <property type="match status" value="1"/>
</dbReference>
<reference evidence="7" key="1">
    <citation type="submission" date="2018-05" db="EMBL/GenBank/DDBJ databases">
        <authorList>
            <person name="Li X."/>
        </authorList>
    </citation>
    <scope>NUCLEOTIDE SEQUENCE [LARGE SCALE GENOMIC DNA]</scope>
    <source>
        <strain evidence="7">HKS-05</strain>
    </source>
</reference>
<evidence type="ECO:0008006" key="8">
    <source>
        <dbReference type="Google" id="ProtNLM"/>
    </source>
</evidence>
<dbReference type="InterPro" id="IPR001129">
    <property type="entry name" value="Membr-assoc_MAPEG"/>
</dbReference>